<organism evidence="2 3">
    <name type="scientific">Exidia glandulosa HHB12029</name>
    <dbReference type="NCBI Taxonomy" id="1314781"/>
    <lineage>
        <taxon>Eukaryota</taxon>
        <taxon>Fungi</taxon>
        <taxon>Dikarya</taxon>
        <taxon>Basidiomycota</taxon>
        <taxon>Agaricomycotina</taxon>
        <taxon>Agaricomycetes</taxon>
        <taxon>Auriculariales</taxon>
        <taxon>Exidiaceae</taxon>
        <taxon>Exidia</taxon>
    </lineage>
</organism>
<dbReference type="AlphaFoldDB" id="A0A165CMW4"/>
<feature type="region of interest" description="Disordered" evidence="1">
    <location>
        <begin position="23"/>
        <end position="55"/>
    </location>
</feature>
<dbReference type="EMBL" id="KV426305">
    <property type="protein sequence ID" value="KZV82761.1"/>
    <property type="molecule type" value="Genomic_DNA"/>
</dbReference>
<dbReference type="Proteomes" id="UP000077266">
    <property type="component" value="Unassembled WGS sequence"/>
</dbReference>
<name>A0A165CMW4_EXIGL</name>
<protein>
    <submittedName>
        <fullName evidence="2">Uncharacterized protein</fullName>
    </submittedName>
</protein>
<keyword evidence="3" id="KW-1185">Reference proteome</keyword>
<gene>
    <name evidence="2" type="ORF">EXIGLDRAFT_334985</name>
</gene>
<evidence type="ECO:0000256" key="1">
    <source>
        <dbReference type="SAM" id="MobiDB-lite"/>
    </source>
</evidence>
<sequence>MESPNYCPRRPPYARLAASFMSTLHSPRPQAPPSRNRRTVQQTTVPLSSSTHPEDKVALTGGHTTVPLASDQHVAEAGVLVVVVPTATATRVVT</sequence>
<reference evidence="2 3" key="1">
    <citation type="journal article" date="2016" name="Mol. Biol. Evol.">
        <title>Comparative Genomics of Early-Diverging Mushroom-Forming Fungi Provides Insights into the Origins of Lignocellulose Decay Capabilities.</title>
        <authorList>
            <person name="Nagy L.G."/>
            <person name="Riley R."/>
            <person name="Tritt A."/>
            <person name="Adam C."/>
            <person name="Daum C."/>
            <person name="Floudas D."/>
            <person name="Sun H."/>
            <person name="Yadav J.S."/>
            <person name="Pangilinan J."/>
            <person name="Larsson K.H."/>
            <person name="Matsuura K."/>
            <person name="Barry K."/>
            <person name="Labutti K."/>
            <person name="Kuo R."/>
            <person name="Ohm R.A."/>
            <person name="Bhattacharya S.S."/>
            <person name="Shirouzu T."/>
            <person name="Yoshinaga Y."/>
            <person name="Martin F.M."/>
            <person name="Grigoriev I.V."/>
            <person name="Hibbett D.S."/>
        </authorList>
    </citation>
    <scope>NUCLEOTIDE SEQUENCE [LARGE SCALE GENOMIC DNA]</scope>
    <source>
        <strain evidence="2 3">HHB12029</strain>
    </source>
</reference>
<proteinExistence type="predicted"/>
<accession>A0A165CMW4</accession>
<dbReference type="InParanoid" id="A0A165CMW4"/>
<evidence type="ECO:0000313" key="3">
    <source>
        <dbReference type="Proteomes" id="UP000077266"/>
    </source>
</evidence>
<evidence type="ECO:0000313" key="2">
    <source>
        <dbReference type="EMBL" id="KZV82761.1"/>
    </source>
</evidence>
<feature type="compositionally biased region" description="Polar residues" evidence="1">
    <location>
        <begin position="39"/>
        <end position="51"/>
    </location>
</feature>